<dbReference type="Proteomes" id="UP000199052">
    <property type="component" value="Unassembled WGS sequence"/>
</dbReference>
<evidence type="ECO:0000313" key="3">
    <source>
        <dbReference type="Proteomes" id="UP000199052"/>
    </source>
</evidence>
<accession>A0A1I2ZR95</accession>
<dbReference type="RefSeq" id="WP_092887763.1">
    <property type="nucleotide sequence ID" value="NZ_FOOI01000017.1"/>
</dbReference>
<dbReference type="Proteomes" id="UP000533017">
    <property type="component" value="Unassembled WGS sequence"/>
</dbReference>
<dbReference type="GO" id="GO:0016052">
    <property type="term" value="P:carbohydrate catabolic process"/>
    <property type="evidence" value="ECO:0007669"/>
    <property type="project" value="InterPro"/>
</dbReference>
<organism evidence="2 3">
    <name type="scientific">Actinopolymorpha cephalotaxi</name>
    <dbReference type="NCBI Taxonomy" id="504797"/>
    <lineage>
        <taxon>Bacteria</taxon>
        <taxon>Bacillati</taxon>
        <taxon>Actinomycetota</taxon>
        <taxon>Actinomycetes</taxon>
        <taxon>Propionibacteriales</taxon>
        <taxon>Actinopolymorphaceae</taxon>
        <taxon>Actinopolymorpha</taxon>
    </lineage>
</organism>
<dbReference type="EMBL" id="FOOI01000017">
    <property type="protein sequence ID" value="SFH40116.1"/>
    <property type="molecule type" value="Genomic_DNA"/>
</dbReference>
<dbReference type="EC" id="3.2.1.22" evidence="1"/>
<keyword evidence="4" id="KW-1185">Reference proteome</keyword>
<dbReference type="InterPro" id="IPR013785">
    <property type="entry name" value="Aldolase_TIM"/>
</dbReference>
<dbReference type="CDD" id="cd14791">
    <property type="entry name" value="GH36"/>
    <property type="match status" value="1"/>
</dbReference>
<dbReference type="InterPro" id="IPR017853">
    <property type="entry name" value="GH"/>
</dbReference>
<sequence length="577" mass="61424">MTLVDATTVLPHLTLLRLGPGTGLSTEPATEVGVPVTLTAPAGAELSVRIEAELGDAVGYWHPSQGSMRTLPADWAGRVVTSLVHSAPMGVLYNADGQVLFGWAADRPVDELTIRYGVSEEHKTFAVEFHSPAAGEQRLQLVLDAAGGSVAEVVQRLAGWMSGRIEAPALTAPKLALEPVYSTWYTFTQDINADVIESEAALAVPMGCRTVFIDDGWQRLAVGRGYQGCGDWVPDPDKFPDLLAHVRRVRALGAGVVLWVAPLLLGTNSDAYANLAEYATQRRAPDDCFVLDPRHREVREHLADVCLRLVTDYEIDGLKIDFLDTAMRYQGTPPVGDIHDVGEAMAALLGLLRTRLDQAGHGDVVFEFRQPYVSPAIARFGQILRAGDCPADAVVNLRSTVDCRLLSAGQVVHSDPMMWSPGGGPEAVAQQVYAGLFSVPQISMRLADLPADQAEALTGLVGWWRDLAPVVLEGSIEVTGTERGYTTVRAVHDALGRAVVGVYAPVVVDLEADLPSEVTLVNATAASSVVVRTRTRSITAVVLRSPSATDVGAVGPSAADLVELPIAPYGSAVLTLG</sequence>
<dbReference type="SUPFAM" id="SSF51445">
    <property type="entry name" value="(Trans)glycosidases"/>
    <property type="match status" value="1"/>
</dbReference>
<proteinExistence type="predicted"/>
<dbReference type="EMBL" id="JACBZA010000001">
    <property type="protein sequence ID" value="NYH84110.1"/>
    <property type="molecule type" value="Genomic_DNA"/>
</dbReference>
<dbReference type="AlphaFoldDB" id="A0A1I2ZR95"/>
<dbReference type="PANTHER" id="PTHR43053">
    <property type="entry name" value="GLYCOSIDASE FAMILY 31"/>
    <property type="match status" value="1"/>
</dbReference>
<dbReference type="OrthoDB" id="9758822at2"/>
<dbReference type="STRING" id="504797.SAMN05421678_11711"/>
<dbReference type="Gene3D" id="3.20.20.70">
    <property type="entry name" value="Aldolase class I"/>
    <property type="match status" value="1"/>
</dbReference>
<dbReference type="GO" id="GO:0004557">
    <property type="term" value="F:alpha-galactosidase activity"/>
    <property type="evidence" value="ECO:0007669"/>
    <property type="project" value="UniProtKB-EC"/>
</dbReference>
<keyword evidence="1" id="KW-0326">Glycosidase</keyword>
<evidence type="ECO:0000313" key="1">
    <source>
        <dbReference type="EMBL" id="NYH84110.1"/>
    </source>
</evidence>
<evidence type="ECO:0000313" key="2">
    <source>
        <dbReference type="EMBL" id="SFH40116.1"/>
    </source>
</evidence>
<reference evidence="1 4" key="2">
    <citation type="submission" date="2020-07" db="EMBL/GenBank/DDBJ databases">
        <title>Sequencing the genomes of 1000 actinobacteria strains.</title>
        <authorList>
            <person name="Klenk H.-P."/>
        </authorList>
    </citation>
    <scope>NUCLEOTIDE SEQUENCE [LARGE SCALE GENOMIC DNA]</scope>
    <source>
        <strain evidence="1 4">DSM 45117</strain>
    </source>
</reference>
<evidence type="ECO:0000313" key="4">
    <source>
        <dbReference type="Proteomes" id="UP000533017"/>
    </source>
</evidence>
<name>A0A1I2ZR95_9ACTN</name>
<reference evidence="2 3" key="1">
    <citation type="submission" date="2016-10" db="EMBL/GenBank/DDBJ databases">
        <authorList>
            <person name="de Groot N.N."/>
        </authorList>
    </citation>
    <scope>NUCLEOTIDE SEQUENCE [LARGE SCALE GENOMIC DNA]</scope>
    <source>
        <strain evidence="2 3">CPCC 202808</strain>
    </source>
</reference>
<dbReference type="Pfam" id="PF02065">
    <property type="entry name" value="Melibiase"/>
    <property type="match status" value="1"/>
</dbReference>
<dbReference type="InterPro" id="IPR002252">
    <property type="entry name" value="Glyco_hydro_36"/>
</dbReference>
<keyword evidence="1" id="KW-0378">Hydrolase</keyword>
<dbReference type="InterPro" id="IPR050985">
    <property type="entry name" value="Alpha-glycosidase_related"/>
</dbReference>
<gene>
    <name evidence="1" type="ORF">FHR37_002961</name>
    <name evidence="2" type="ORF">SAMN05421678_11711</name>
</gene>
<protein>
    <submittedName>
        <fullName evidence="2">Alpha-galactosidase</fullName>
        <ecNumber evidence="1">3.2.1.22</ecNumber>
    </submittedName>
</protein>